<keyword evidence="2" id="KW-1185">Reference proteome</keyword>
<dbReference type="EMBL" id="BTSY01000003">
    <property type="protein sequence ID" value="GMT20269.1"/>
    <property type="molecule type" value="Genomic_DNA"/>
</dbReference>
<sequence>ELRCVRCDEYATHSLAGYMLHLRLKHDTTANKEGLIFRCACGNERNMRKHFTHNKCPGAKVTIMRKDTVNRKGTESPVTRLHKRAKLDEDIDGIIYKSIDRDEEKEKRQNKKTRPNH</sequence>
<organism evidence="1 2">
    <name type="scientific">Pristionchus fissidentatus</name>
    <dbReference type="NCBI Taxonomy" id="1538716"/>
    <lineage>
        <taxon>Eukaryota</taxon>
        <taxon>Metazoa</taxon>
        <taxon>Ecdysozoa</taxon>
        <taxon>Nematoda</taxon>
        <taxon>Chromadorea</taxon>
        <taxon>Rhabditida</taxon>
        <taxon>Rhabditina</taxon>
        <taxon>Diplogasteromorpha</taxon>
        <taxon>Diplogasteroidea</taxon>
        <taxon>Neodiplogasteridae</taxon>
        <taxon>Pristionchus</taxon>
    </lineage>
</organism>
<comment type="caution">
    <text evidence="1">The sequence shown here is derived from an EMBL/GenBank/DDBJ whole genome shotgun (WGS) entry which is preliminary data.</text>
</comment>
<feature type="non-terminal residue" evidence="1">
    <location>
        <position position="117"/>
    </location>
</feature>
<name>A0AAV5VL61_9BILA</name>
<reference evidence="1" key="1">
    <citation type="submission" date="2023-10" db="EMBL/GenBank/DDBJ databases">
        <title>Genome assembly of Pristionchus species.</title>
        <authorList>
            <person name="Yoshida K."/>
            <person name="Sommer R.J."/>
        </authorList>
    </citation>
    <scope>NUCLEOTIDE SEQUENCE</scope>
    <source>
        <strain evidence="1">RS5133</strain>
    </source>
</reference>
<feature type="non-terminal residue" evidence="1">
    <location>
        <position position="1"/>
    </location>
</feature>
<dbReference type="AlphaFoldDB" id="A0AAV5VL61"/>
<evidence type="ECO:0000313" key="1">
    <source>
        <dbReference type="EMBL" id="GMT20269.1"/>
    </source>
</evidence>
<dbReference type="Proteomes" id="UP001432322">
    <property type="component" value="Unassembled WGS sequence"/>
</dbReference>
<protein>
    <submittedName>
        <fullName evidence="1">Uncharacterized protein</fullName>
    </submittedName>
</protein>
<gene>
    <name evidence="1" type="ORF">PFISCL1PPCAC_11566</name>
</gene>
<accession>A0AAV5VL61</accession>
<evidence type="ECO:0000313" key="2">
    <source>
        <dbReference type="Proteomes" id="UP001432322"/>
    </source>
</evidence>
<proteinExistence type="predicted"/>